<dbReference type="Gene3D" id="3.30.505.10">
    <property type="entry name" value="SH2 domain"/>
    <property type="match status" value="1"/>
</dbReference>
<reference evidence="10" key="1">
    <citation type="journal article" date="2010" name="Nature">
        <title>The Amphimedon queenslandica genome and the evolution of animal complexity.</title>
        <authorList>
            <person name="Srivastava M."/>
            <person name="Simakov O."/>
            <person name="Chapman J."/>
            <person name="Fahey B."/>
            <person name="Gauthier M.E."/>
            <person name="Mitros T."/>
            <person name="Richards G.S."/>
            <person name="Conaco C."/>
            <person name="Dacre M."/>
            <person name="Hellsten U."/>
            <person name="Larroux C."/>
            <person name="Putnam N.H."/>
            <person name="Stanke M."/>
            <person name="Adamska M."/>
            <person name="Darling A."/>
            <person name="Degnan S.M."/>
            <person name="Oakley T.H."/>
            <person name="Plachetzki D.C."/>
            <person name="Zhai Y."/>
            <person name="Adamski M."/>
            <person name="Calcino A."/>
            <person name="Cummins S.F."/>
            <person name="Goodstein D.M."/>
            <person name="Harris C."/>
            <person name="Jackson D.J."/>
            <person name="Leys S.P."/>
            <person name="Shu S."/>
            <person name="Woodcroft B.J."/>
            <person name="Vervoort M."/>
            <person name="Kosik K.S."/>
            <person name="Manning G."/>
            <person name="Degnan B.M."/>
            <person name="Rokhsar D.S."/>
        </authorList>
    </citation>
    <scope>NUCLEOTIDE SEQUENCE [LARGE SCALE GENOMIC DNA]</scope>
</reference>
<dbReference type="EnsemblMetazoa" id="XM_011406523.2">
    <property type="protein sequence ID" value="XP_011404825.1"/>
    <property type="gene ID" value="LOC105313248"/>
</dbReference>
<evidence type="ECO:0000256" key="1">
    <source>
        <dbReference type="ARBA" id="ARBA00022604"/>
    </source>
</evidence>
<dbReference type="OrthoDB" id="6426624at2759"/>
<protein>
    <recommendedName>
        <fullName evidence="11">SH2 domain-containing protein</fullName>
    </recommendedName>
</protein>
<dbReference type="AlphaFoldDB" id="A0A1X7UKU9"/>
<evidence type="ECO:0000259" key="7">
    <source>
        <dbReference type="PROSITE" id="PS50001"/>
    </source>
</evidence>
<dbReference type="GO" id="GO:0009968">
    <property type="term" value="P:negative regulation of signal transduction"/>
    <property type="evidence" value="ECO:0007669"/>
    <property type="project" value="UniProtKB-KW"/>
</dbReference>
<dbReference type="PANTHER" id="PTHR10155:SF0">
    <property type="entry name" value="SUPPRESSOR OF CYTOKINE SIGNALING AT 36E, ISOFORM D"/>
    <property type="match status" value="1"/>
</dbReference>
<dbReference type="Proteomes" id="UP000007879">
    <property type="component" value="Unassembled WGS sequence"/>
</dbReference>
<proteinExistence type="predicted"/>
<dbReference type="EnsemblMetazoa" id="Aqu2.1.28062_001">
    <property type="protein sequence ID" value="Aqu2.1.28062_001"/>
    <property type="gene ID" value="Aqu2.1.28062"/>
</dbReference>
<dbReference type="SMART" id="SM00252">
    <property type="entry name" value="SH2"/>
    <property type="match status" value="1"/>
</dbReference>
<evidence type="ECO:0000313" key="10">
    <source>
        <dbReference type="Proteomes" id="UP000007879"/>
    </source>
</evidence>
<evidence type="ECO:0000259" key="8">
    <source>
        <dbReference type="PROSITE" id="PS50225"/>
    </source>
</evidence>
<dbReference type="SUPFAM" id="SSF158235">
    <property type="entry name" value="SOCS box-like"/>
    <property type="match status" value="1"/>
</dbReference>
<feature type="region of interest" description="Disordered" evidence="6">
    <location>
        <begin position="195"/>
        <end position="227"/>
    </location>
</feature>
<evidence type="ECO:0008006" key="11">
    <source>
        <dbReference type="Google" id="ProtNLM"/>
    </source>
</evidence>
<reference evidence="9" key="2">
    <citation type="submission" date="2017-05" db="UniProtKB">
        <authorList>
            <consortium name="EnsemblMetazoa"/>
        </authorList>
    </citation>
    <scope>IDENTIFICATION</scope>
</reference>
<keyword evidence="3" id="KW-0833">Ubl conjugation pathway</keyword>
<dbReference type="InParanoid" id="A0A1X7UKU9"/>
<dbReference type="GO" id="GO:0046935">
    <property type="term" value="F:1-phosphatidylinositol-3-kinase regulator activity"/>
    <property type="evidence" value="ECO:0007669"/>
    <property type="project" value="TreeGrafter"/>
</dbReference>
<evidence type="ECO:0000256" key="2">
    <source>
        <dbReference type="ARBA" id="ARBA00022700"/>
    </source>
</evidence>
<dbReference type="InterPro" id="IPR036036">
    <property type="entry name" value="SOCS_box-like_dom_sf"/>
</dbReference>
<keyword evidence="1" id="KW-0341">Growth regulation</keyword>
<dbReference type="GO" id="GO:0035556">
    <property type="term" value="P:intracellular signal transduction"/>
    <property type="evidence" value="ECO:0007669"/>
    <property type="project" value="InterPro"/>
</dbReference>
<feature type="domain" description="SOCS box" evidence="8">
    <location>
        <begin position="139"/>
        <end position="181"/>
    </location>
</feature>
<dbReference type="eggNOG" id="KOG4566">
    <property type="taxonomic scope" value="Eukaryota"/>
</dbReference>
<name>A0A1X7UKU9_AMPQE</name>
<dbReference type="KEGG" id="aqu:105313248"/>
<dbReference type="InterPro" id="IPR001496">
    <property type="entry name" value="SOCS_box"/>
</dbReference>
<dbReference type="PANTHER" id="PTHR10155">
    <property type="entry name" value="PHOSPHATIDYLINOSITOL 3-KINASE REGULATORY SUBUNIT"/>
    <property type="match status" value="1"/>
</dbReference>
<dbReference type="GO" id="GO:0046854">
    <property type="term" value="P:phosphatidylinositol phosphate biosynthetic process"/>
    <property type="evidence" value="ECO:0007669"/>
    <property type="project" value="TreeGrafter"/>
</dbReference>
<evidence type="ECO:0000256" key="4">
    <source>
        <dbReference type="ARBA" id="ARBA00022999"/>
    </source>
</evidence>
<feature type="compositionally biased region" description="Low complexity" evidence="6">
    <location>
        <begin position="206"/>
        <end position="220"/>
    </location>
</feature>
<keyword evidence="10" id="KW-1185">Reference proteome</keyword>
<keyword evidence="4 5" id="KW-0727">SH2 domain</keyword>
<dbReference type="PROSITE" id="PS50001">
    <property type="entry name" value="SH2"/>
    <property type="match status" value="1"/>
</dbReference>
<evidence type="ECO:0000256" key="6">
    <source>
        <dbReference type="SAM" id="MobiDB-lite"/>
    </source>
</evidence>
<feature type="domain" description="SH2" evidence="7">
    <location>
        <begin position="27"/>
        <end position="144"/>
    </location>
</feature>
<evidence type="ECO:0000313" key="9">
    <source>
        <dbReference type="EnsemblMetazoa" id="Aqu2.1.28062_001"/>
    </source>
</evidence>
<accession>A0A1X7UKU9</accession>
<organism evidence="9">
    <name type="scientific">Amphimedon queenslandica</name>
    <name type="common">Sponge</name>
    <dbReference type="NCBI Taxonomy" id="400682"/>
    <lineage>
        <taxon>Eukaryota</taxon>
        <taxon>Metazoa</taxon>
        <taxon>Porifera</taxon>
        <taxon>Demospongiae</taxon>
        <taxon>Heteroscleromorpha</taxon>
        <taxon>Haplosclerida</taxon>
        <taxon>Niphatidae</taxon>
        <taxon>Amphimedon</taxon>
    </lineage>
</organism>
<dbReference type="SMART" id="SM00253">
    <property type="entry name" value="SOCS"/>
    <property type="match status" value="1"/>
</dbReference>
<keyword evidence="2" id="KW-0734">Signal transduction inhibitor</keyword>
<dbReference type="PRINTS" id="PR00401">
    <property type="entry name" value="SH2DOMAIN"/>
</dbReference>
<dbReference type="GO" id="GO:0005942">
    <property type="term" value="C:phosphatidylinositol 3-kinase complex"/>
    <property type="evidence" value="ECO:0007669"/>
    <property type="project" value="TreeGrafter"/>
</dbReference>
<dbReference type="STRING" id="400682.A0A1X7UKU9"/>
<dbReference type="InterPro" id="IPR036860">
    <property type="entry name" value="SH2_dom_sf"/>
</dbReference>
<dbReference type="PROSITE" id="PS50225">
    <property type="entry name" value="SOCS"/>
    <property type="match status" value="1"/>
</dbReference>
<dbReference type="SUPFAM" id="SSF55550">
    <property type="entry name" value="SH2 domain"/>
    <property type="match status" value="1"/>
</dbReference>
<dbReference type="Pfam" id="PF00017">
    <property type="entry name" value="SH2"/>
    <property type="match status" value="1"/>
</dbReference>
<evidence type="ECO:0000256" key="5">
    <source>
        <dbReference type="PROSITE-ProRule" id="PRU00191"/>
    </source>
</evidence>
<evidence type="ECO:0000256" key="3">
    <source>
        <dbReference type="ARBA" id="ARBA00022786"/>
    </source>
</evidence>
<dbReference type="InterPro" id="IPR000980">
    <property type="entry name" value="SH2"/>
</dbReference>
<sequence length="227" mass="25449">MACCCIEEGSLSSGLQETLSSLPKIGWYYGNITVPEAERILKDEPNGSFIVRDTPPSNQKGASSDLFTITFKLRGRCGSIRVDYSKGYFTLSLSDPGLPLFRTMMDLVGYCTNRSAVQKKPVCVLTGHEEETQTHIYLYLTKPVNRHTKVHSLQHSCRQALHSYLTLDKMSSLPLPKYLLEGYMIQNPLYDPELYPLDTDDDSKSEISTNSSSSSTVNTDNELDTER</sequence>
<dbReference type="Pfam" id="PF07525">
    <property type="entry name" value="SOCS_box"/>
    <property type="match status" value="1"/>
</dbReference>
<gene>
    <name evidence="9" type="primary">105313248</name>
</gene>